<dbReference type="Pfam" id="PF01070">
    <property type="entry name" value="FMN_dh"/>
    <property type="match status" value="2"/>
</dbReference>
<dbReference type="Gene3D" id="3.20.20.70">
    <property type="entry name" value="Aldolase class I"/>
    <property type="match status" value="2"/>
</dbReference>
<keyword evidence="2" id="KW-0285">Flavoprotein</keyword>
<evidence type="ECO:0000256" key="5">
    <source>
        <dbReference type="ARBA" id="ARBA00024042"/>
    </source>
</evidence>
<dbReference type="STRING" id="199890.A0A182PSB6"/>
<dbReference type="InterPro" id="IPR037396">
    <property type="entry name" value="FMN_HAD"/>
</dbReference>
<evidence type="ECO:0000256" key="6">
    <source>
        <dbReference type="SAM" id="MobiDB-lite"/>
    </source>
</evidence>
<evidence type="ECO:0000256" key="3">
    <source>
        <dbReference type="ARBA" id="ARBA00022643"/>
    </source>
</evidence>
<evidence type="ECO:0000259" key="7">
    <source>
        <dbReference type="PROSITE" id="PS51349"/>
    </source>
</evidence>
<dbReference type="AlphaFoldDB" id="A0A182PSB6"/>
<dbReference type="EnsemblMetazoa" id="AEPI009851-RA">
    <property type="protein sequence ID" value="AEPI009851-PA"/>
    <property type="gene ID" value="AEPI009851"/>
</dbReference>
<name>A0A182PSB6_9DIPT</name>
<accession>A0A182PSB6</accession>
<reference evidence="9" key="1">
    <citation type="submission" date="2013-03" db="EMBL/GenBank/DDBJ databases">
        <title>The Genome Sequence of Anopheles epiroticus epiroticus2.</title>
        <authorList>
            <consortium name="The Broad Institute Genomics Platform"/>
            <person name="Neafsey D.E."/>
            <person name="Howell P."/>
            <person name="Walker B."/>
            <person name="Young S.K."/>
            <person name="Zeng Q."/>
            <person name="Gargeya S."/>
            <person name="Fitzgerald M."/>
            <person name="Haas B."/>
            <person name="Abouelleil A."/>
            <person name="Allen A.W."/>
            <person name="Alvarado L."/>
            <person name="Arachchi H.M."/>
            <person name="Berlin A.M."/>
            <person name="Chapman S.B."/>
            <person name="Gainer-Dewar J."/>
            <person name="Goldberg J."/>
            <person name="Griggs A."/>
            <person name="Gujja S."/>
            <person name="Hansen M."/>
            <person name="Howarth C."/>
            <person name="Imamovic A."/>
            <person name="Ireland A."/>
            <person name="Larimer J."/>
            <person name="McCowan C."/>
            <person name="Murphy C."/>
            <person name="Pearson M."/>
            <person name="Poon T.W."/>
            <person name="Priest M."/>
            <person name="Roberts A."/>
            <person name="Saif S."/>
            <person name="Shea T."/>
            <person name="Sisk P."/>
            <person name="Sykes S."/>
            <person name="Wortman J."/>
            <person name="Nusbaum C."/>
            <person name="Birren B."/>
        </authorList>
    </citation>
    <scope>NUCLEOTIDE SEQUENCE [LARGE SCALE GENOMIC DNA]</scope>
    <source>
        <strain evidence="9">Epiroticus2</strain>
    </source>
</reference>
<dbReference type="PROSITE" id="PS51349">
    <property type="entry name" value="FMN_HYDROXY_ACID_DH_2"/>
    <property type="match status" value="1"/>
</dbReference>
<proteinExistence type="inferred from homology"/>
<dbReference type="InterPro" id="IPR013785">
    <property type="entry name" value="Aldolase_TIM"/>
</dbReference>
<keyword evidence="3" id="KW-0288">FMN</keyword>
<feature type="domain" description="FMN hydroxy acid dehydrogenase" evidence="7">
    <location>
        <begin position="18"/>
        <end position="383"/>
    </location>
</feature>
<keyword evidence="4" id="KW-0560">Oxidoreductase</keyword>
<evidence type="ECO:0000313" key="9">
    <source>
        <dbReference type="Proteomes" id="UP000075885"/>
    </source>
</evidence>
<dbReference type="InterPro" id="IPR012133">
    <property type="entry name" value="Alpha-hydoxy_acid_DH_FMN"/>
</dbReference>
<dbReference type="GO" id="GO:0010181">
    <property type="term" value="F:FMN binding"/>
    <property type="evidence" value="ECO:0007669"/>
    <property type="project" value="InterPro"/>
</dbReference>
<evidence type="ECO:0000313" key="8">
    <source>
        <dbReference type="EnsemblMetazoa" id="AEPI009851-PA"/>
    </source>
</evidence>
<organism evidence="8 9">
    <name type="scientific">Anopheles epiroticus</name>
    <dbReference type="NCBI Taxonomy" id="199890"/>
    <lineage>
        <taxon>Eukaryota</taxon>
        <taxon>Metazoa</taxon>
        <taxon>Ecdysozoa</taxon>
        <taxon>Arthropoda</taxon>
        <taxon>Hexapoda</taxon>
        <taxon>Insecta</taxon>
        <taxon>Pterygota</taxon>
        <taxon>Neoptera</taxon>
        <taxon>Endopterygota</taxon>
        <taxon>Diptera</taxon>
        <taxon>Nematocera</taxon>
        <taxon>Culicoidea</taxon>
        <taxon>Culicidae</taxon>
        <taxon>Anophelinae</taxon>
        <taxon>Anopheles</taxon>
    </lineage>
</organism>
<comment type="similarity">
    <text evidence="5">Belongs to the FMN-dependent alpha-hydroxy acid dehydrogenase family.</text>
</comment>
<feature type="region of interest" description="Disordered" evidence="6">
    <location>
        <begin position="409"/>
        <end position="433"/>
    </location>
</feature>
<dbReference type="PANTHER" id="PTHR10578:SF149">
    <property type="entry name" value="2-HYDROXYACID OXIDASE 2"/>
    <property type="match status" value="1"/>
</dbReference>
<dbReference type="CDD" id="cd02809">
    <property type="entry name" value="alpha_hydroxyacid_oxid_FMN"/>
    <property type="match status" value="1"/>
</dbReference>
<evidence type="ECO:0000256" key="1">
    <source>
        <dbReference type="ARBA" id="ARBA00001917"/>
    </source>
</evidence>
<evidence type="ECO:0000256" key="2">
    <source>
        <dbReference type="ARBA" id="ARBA00022630"/>
    </source>
</evidence>
<dbReference type="Proteomes" id="UP000075885">
    <property type="component" value="Unassembled WGS sequence"/>
</dbReference>
<dbReference type="SUPFAM" id="SSF51395">
    <property type="entry name" value="FMN-linked oxidoreductases"/>
    <property type="match status" value="2"/>
</dbReference>
<reference evidence="8" key="2">
    <citation type="submission" date="2020-05" db="UniProtKB">
        <authorList>
            <consortium name="EnsemblMetazoa"/>
        </authorList>
    </citation>
    <scope>IDENTIFICATION</scope>
    <source>
        <strain evidence="8">Epiroticus2</strain>
    </source>
</reference>
<comment type="cofactor">
    <cofactor evidence="1">
        <name>FMN</name>
        <dbReference type="ChEBI" id="CHEBI:58210"/>
    </cofactor>
</comment>
<evidence type="ECO:0000256" key="4">
    <source>
        <dbReference type="ARBA" id="ARBA00023002"/>
    </source>
</evidence>
<protein>
    <recommendedName>
        <fullName evidence="7">FMN hydroxy acid dehydrogenase domain-containing protein</fullName>
    </recommendedName>
</protein>
<dbReference type="GO" id="GO:0016614">
    <property type="term" value="F:oxidoreductase activity, acting on CH-OH group of donors"/>
    <property type="evidence" value="ECO:0007669"/>
    <property type="project" value="UniProtKB-ARBA"/>
</dbReference>
<dbReference type="FunFam" id="3.20.20.70:FF:000029">
    <property type="entry name" value="L-lactate dehydrogenase"/>
    <property type="match status" value="1"/>
</dbReference>
<sequence>MLLDQFFRVKRSPALTESLRCGLASVSDYERRMCESADSSVVDYCRGGAASEQTVAHNRAAFDRLIIRPRCLQRIGGSRSLAVASFGVSYRMPIGIAPVALQCLAHPEGEKAMARAARTYGVPFVLSVLSSVSIEELAEAVPRAPKWFQLYIFKDRELTECLVRRAEKARFRALVVSVDTPAPGLSRTERRNPLTLPAKVTCANFVPNGNSSNGKAKSCSASVLDYVRSQLDPSLGWDAIQWLMSITTLPVILKGILNRADALIAADIGVHGLIVSNSGGRQLDCAPAAIEVLPEIVGAVGDRIEVMLDSGVSQGTDVFKALALGARMVFVGRAAVYGLAVNGQRGVEEVLDILKTELESTMLNAGCGTLADVTPQHVCHEAQLYYPSAAFDRTRISWRGDSFRSERYRSHDRRSKTQTLDSAETIQDAEHVDDSDIGTRKSMENVLERVTFQQRCVDTDTQQQPCPEIKNPSSKFTVTIPPPYRNVPLQLSVPRGIFRSNTNNVSKSGCAADGNIRTARTVINRKDNPPRRLKSHSMQNLANKSSGTSVCNKTCIAMDHISCALNNSTKTSLVNVPLVIGPISITNAALQQHASVYRTAAKVAERFQLPYVHTLRTPLSIEEFNGRNLNTSLVRWLEVFPFADLCVLRSLVRRAERSGFDAFVLSLMEPCNSVTSIFDKHAHVCLPHIRFPDLQLAMDEVCNFRSENAKQPFEEEASVSSYVRFFRNITEIPIIAYIPTTHTDLVYQALQAGVDGVCVVIDEYTPFPRFVGNIQAIKNSAFRNIPIYAGGSSFTETEVVELLACGVERVMIDQPIIWGFIIDEFNGISD</sequence>
<dbReference type="PANTHER" id="PTHR10578">
    <property type="entry name" value="S -2-HYDROXY-ACID OXIDASE-RELATED"/>
    <property type="match status" value="1"/>
</dbReference>
<dbReference type="VEuPathDB" id="VectorBase:AEPI009851"/>
<dbReference type="InterPro" id="IPR000262">
    <property type="entry name" value="FMN-dep_DH"/>
</dbReference>
<keyword evidence="9" id="KW-1185">Reference proteome</keyword>